<dbReference type="Pfam" id="PF00583">
    <property type="entry name" value="Acetyltransf_1"/>
    <property type="match status" value="1"/>
</dbReference>
<organism evidence="2">
    <name type="scientific">Mimivirus LCMiAC02</name>
    <dbReference type="NCBI Taxonomy" id="2506609"/>
    <lineage>
        <taxon>Viruses</taxon>
        <taxon>Varidnaviria</taxon>
        <taxon>Bamfordvirae</taxon>
        <taxon>Nucleocytoviricota</taxon>
        <taxon>Megaviricetes</taxon>
        <taxon>Imitervirales</taxon>
        <taxon>Mimiviridae</taxon>
        <taxon>Klosneuvirinae</taxon>
    </lineage>
</organism>
<evidence type="ECO:0000313" key="2">
    <source>
        <dbReference type="EMBL" id="QBK89318.1"/>
    </source>
</evidence>
<dbReference type="PROSITE" id="PS51186">
    <property type="entry name" value="GNAT"/>
    <property type="match status" value="1"/>
</dbReference>
<protein>
    <submittedName>
        <fullName evidence="2">Acetyltransferase (GNAT) family protein</fullName>
    </submittedName>
</protein>
<dbReference type="InterPro" id="IPR016181">
    <property type="entry name" value="Acyl_CoA_acyltransferase"/>
</dbReference>
<dbReference type="Gene3D" id="3.40.630.30">
    <property type="match status" value="1"/>
</dbReference>
<dbReference type="SUPFAM" id="SSF55729">
    <property type="entry name" value="Acyl-CoA N-acyltransferases (Nat)"/>
    <property type="match status" value="1"/>
</dbReference>
<proteinExistence type="predicted"/>
<feature type="domain" description="N-acetyltransferase" evidence="1">
    <location>
        <begin position="2"/>
        <end position="158"/>
    </location>
</feature>
<reference evidence="2" key="1">
    <citation type="journal article" date="2019" name="MBio">
        <title>Virus Genomes from Deep Sea Sediments Expand the Ocean Megavirome and Support Independent Origins of Viral Gigantism.</title>
        <authorList>
            <person name="Backstrom D."/>
            <person name="Yutin N."/>
            <person name="Jorgensen S.L."/>
            <person name="Dharamshi J."/>
            <person name="Homa F."/>
            <person name="Zaremba-Niedwiedzka K."/>
            <person name="Spang A."/>
            <person name="Wolf Y.I."/>
            <person name="Koonin E.V."/>
            <person name="Ettema T.J."/>
        </authorList>
    </citation>
    <scope>NUCLEOTIDE SEQUENCE</scope>
</reference>
<dbReference type="EMBL" id="MK500414">
    <property type="protein sequence ID" value="QBK89318.1"/>
    <property type="molecule type" value="Genomic_DNA"/>
</dbReference>
<keyword evidence="2" id="KW-0808">Transferase</keyword>
<evidence type="ECO:0000259" key="1">
    <source>
        <dbReference type="PROSITE" id="PS51186"/>
    </source>
</evidence>
<name>A0A4D5XF46_9VIRU</name>
<sequence>MLSIRELRKITNNPNPFTNLIYKHFFNIAKIPELEHTKINIKKLLLSDDMMGLLVYDKNDLVGYLIGEFKTLLNGRHVYHISYMFILPEYRNRKIGTDLINRLIKKCKIYKKHDSRMHITLTCDTYNKKVYNFYIKNKFTIDRQLRTGKKHDVMSLKI</sequence>
<dbReference type="GO" id="GO:0016747">
    <property type="term" value="F:acyltransferase activity, transferring groups other than amino-acyl groups"/>
    <property type="evidence" value="ECO:0007669"/>
    <property type="project" value="InterPro"/>
</dbReference>
<dbReference type="InterPro" id="IPR000182">
    <property type="entry name" value="GNAT_dom"/>
</dbReference>
<dbReference type="CDD" id="cd04301">
    <property type="entry name" value="NAT_SF"/>
    <property type="match status" value="1"/>
</dbReference>
<gene>
    <name evidence="2" type="ORF">LCMiAC02_04130</name>
</gene>
<accession>A0A4D5XF46</accession>